<dbReference type="InterPro" id="IPR039477">
    <property type="entry name" value="ILEI/PANDER_dom"/>
</dbReference>
<dbReference type="GO" id="GO:0005576">
    <property type="term" value="C:extracellular region"/>
    <property type="evidence" value="ECO:0007669"/>
    <property type="project" value="UniProtKB-SubCell"/>
</dbReference>
<dbReference type="InterPro" id="IPR039220">
    <property type="entry name" value="FAM3"/>
</dbReference>
<protein>
    <submittedName>
        <fullName evidence="9">FAM3 metabolism regulating signaling molecule D</fullName>
    </submittedName>
</protein>
<keyword evidence="4" id="KW-0732">Signal</keyword>
<organism evidence="9 10">
    <name type="scientific">Sander lucioperca</name>
    <name type="common">Pike-perch</name>
    <name type="synonym">Perca lucioperca</name>
    <dbReference type="NCBI Taxonomy" id="283035"/>
    <lineage>
        <taxon>Eukaryota</taxon>
        <taxon>Metazoa</taxon>
        <taxon>Chordata</taxon>
        <taxon>Craniata</taxon>
        <taxon>Vertebrata</taxon>
        <taxon>Euteleostomi</taxon>
        <taxon>Actinopterygii</taxon>
        <taxon>Neopterygii</taxon>
        <taxon>Teleostei</taxon>
        <taxon>Neoteleostei</taxon>
        <taxon>Acanthomorphata</taxon>
        <taxon>Eupercaria</taxon>
        <taxon>Perciformes</taxon>
        <taxon>Percoidei</taxon>
        <taxon>Percidae</taxon>
        <taxon>Luciopercinae</taxon>
        <taxon>Sander</taxon>
    </lineage>
</organism>
<keyword evidence="3" id="KW-0964">Secreted</keyword>
<dbReference type="PANTHER" id="PTHR14592">
    <property type="entry name" value="UNCHARACTERIZED FAM3"/>
    <property type="match status" value="1"/>
</dbReference>
<evidence type="ECO:0000256" key="7">
    <source>
        <dbReference type="PROSITE-ProRule" id="PRU01375"/>
    </source>
</evidence>
<dbReference type="Proteomes" id="UP000694568">
    <property type="component" value="Unplaced"/>
</dbReference>
<feature type="domain" description="ILEI/PANDER" evidence="8">
    <location>
        <begin position="103"/>
        <end position="191"/>
    </location>
</feature>
<proteinExistence type="inferred from homology"/>
<dbReference type="GO" id="GO:0030246">
    <property type="term" value="F:carbohydrate binding"/>
    <property type="evidence" value="ECO:0007669"/>
    <property type="project" value="UniProtKB-UniRule"/>
</dbReference>
<accession>A0A8C9YEX0</accession>
<evidence type="ECO:0000313" key="9">
    <source>
        <dbReference type="Ensembl" id="ENSSLUP00000023511.1"/>
    </source>
</evidence>
<evidence type="ECO:0000256" key="6">
    <source>
        <dbReference type="ARBA" id="ARBA00023157"/>
    </source>
</evidence>
<evidence type="ECO:0000256" key="2">
    <source>
        <dbReference type="ARBA" id="ARBA00010905"/>
    </source>
</evidence>
<keyword evidence="6" id="KW-1015">Disulfide bond</keyword>
<reference evidence="9" key="2">
    <citation type="submission" date="2025-09" db="UniProtKB">
        <authorList>
            <consortium name="Ensembl"/>
        </authorList>
    </citation>
    <scope>IDENTIFICATION</scope>
</reference>
<evidence type="ECO:0000256" key="1">
    <source>
        <dbReference type="ARBA" id="ARBA00004613"/>
    </source>
</evidence>
<dbReference type="PROSITE" id="PS52031">
    <property type="entry name" value="GG_LECTIN"/>
    <property type="match status" value="1"/>
</dbReference>
<evidence type="ECO:0000313" key="10">
    <source>
        <dbReference type="Proteomes" id="UP000694568"/>
    </source>
</evidence>
<evidence type="ECO:0000256" key="3">
    <source>
        <dbReference type="ARBA" id="ARBA00022525"/>
    </source>
</evidence>
<name>A0A8C9YEX0_SANLU</name>
<dbReference type="AlphaFoldDB" id="A0A8C9YEX0"/>
<gene>
    <name evidence="9" type="primary">si:dkeyp-67f1.2</name>
</gene>
<comment type="similarity">
    <text evidence="2">Belongs to the FAM3 family.</text>
</comment>
<evidence type="ECO:0000259" key="8">
    <source>
        <dbReference type="Pfam" id="PF15711"/>
    </source>
</evidence>
<sequence length="234" mass="26182">DVQEKARHILGELISTYYIITPELPRLTQFYLPQLNSFISGSTFLSAISATTTPEPKCSLSRVCPPDHFALRISSGAADVVGPKICFDGKIIMSHVLNNVGPGLNIEHFNFLTLITIEKTQSFWSVVDNQMLYILAYLKEIKPGMIVLVASFDYVATKMTKEITEVFVGMGSTLIKSVKHRDNWVFAGRAGTENRSVFEKHAVNDEKTNIYERWPEMVEVGGCLPRTQTDGHKP</sequence>
<dbReference type="Pfam" id="PF15711">
    <property type="entry name" value="ILEI"/>
    <property type="match status" value="1"/>
</dbReference>
<evidence type="ECO:0000256" key="5">
    <source>
        <dbReference type="ARBA" id="ARBA00022734"/>
    </source>
</evidence>
<dbReference type="GeneTree" id="ENSGT00950000183004"/>
<dbReference type="Ensembl" id="ENSSLUT00000024282.1">
    <property type="protein sequence ID" value="ENSSLUP00000023511.1"/>
    <property type="gene ID" value="ENSSLUG00000010769.1"/>
</dbReference>
<keyword evidence="5 7" id="KW-0430">Lectin</keyword>
<evidence type="ECO:0000256" key="4">
    <source>
        <dbReference type="ARBA" id="ARBA00022729"/>
    </source>
</evidence>
<comment type="subcellular location">
    <subcellularLocation>
        <location evidence="1">Secreted</location>
    </subcellularLocation>
</comment>
<reference evidence="9" key="1">
    <citation type="submission" date="2025-08" db="UniProtKB">
        <authorList>
            <consortium name="Ensembl"/>
        </authorList>
    </citation>
    <scope>IDENTIFICATION</scope>
</reference>
<keyword evidence="10" id="KW-1185">Reference proteome</keyword>